<name>A0A8E0ICY6_LACPA</name>
<accession>A0A8E0ICY6</accession>
<reference evidence="2 3" key="1">
    <citation type="journal article" date="2013" name="PLoS ONE">
        <title>Lactobacillus paracasei comparative genomics: towards species pan-genome definition and exploitation of diversity.</title>
        <authorList>
            <person name="Smokvina T."/>
            <person name="Wels M."/>
            <person name="Polka J."/>
            <person name="Chervaux C."/>
            <person name="Brisse S."/>
            <person name="Boekhorst J."/>
            <person name="van Hylckama Vlieg J.E."/>
            <person name="Siezen R.J."/>
        </authorList>
    </citation>
    <scope>NUCLEOTIDE SEQUENCE [LARGE SCALE GENOMIC DNA]</scope>
    <source>
        <strain evidence="2 3">Lpp7</strain>
    </source>
</reference>
<evidence type="ECO:0000313" key="2">
    <source>
        <dbReference type="EMBL" id="EPC45253.1"/>
    </source>
</evidence>
<comment type="caution">
    <text evidence="2">The sequence shown here is derived from an EMBL/GenBank/DDBJ whole genome shotgun (WGS) entry which is preliminary data.</text>
</comment>
<feature type="non-terminal residue" evidence="2">
    <location>
        <position position="27"/>
    </location>
</feature>
<dbReference type="GO" id="GO:0003723">
    <property type="term" value="F:RNA binding"/>
    <property type="evidence" value="ECO:0007669"/>
    <property type="project" value="InterPro"/>
</dbReference>
<dbReference type="AlphaFoldDB" id="A0A8E0ICY6"/>
<dbReference type="SUPFAM" id="SSF50151">
    <property type="entry name" value="SacY-like RNA-binding domain"/>
    <property type="match status" value="1"/>
</dbReference>
<dbReference type="InterPro" id="IPR004341">
    <property type="entry name" value="CAT_RNA-bd_dom"/>
</dbReference>
<gene>
    <name evidence="2" type="ORF">Lpp7_15914</name>
</gene>
<evidence type="ECO:0000259" key="1">
    <source>
        <dbReference type="Pfam" id="PF03123"/>
    </source>
</evidence>
<dbReference type="Gene3D" id="2.30.24.10">
    <property type="entry name" value="CAT RNA-binding domain"/>
    <property type="match status" value="1"/>
</dbReference>
<organism evidence="2 3">
    <name type="scientific">Lacticaseibacillus paracasei subsp. paracasei Lpp7</name>
    <dbReference type="NCBI Taxonomy" id="1256200"/>
    <lineage>
        <taxon>Bacteria</taxon>
        <taxon>Bacillati</taxon>
        <taxon>Bacillota</taxon>
        <taxon>Bacilli</taxon>
        <taxon>Lactobacillales</taxon>
        <taxon>Lactobacillaceae</taxon>
        <taxon>Lacticaseibacillus</taxon>
    </lineage>
</organism>
<proteinExistence type="predicted"/>
<evidence type="ECO:0000313" key="3">
    <source>
        <dbReference type="Proteomes" id="UP000014303"/>
    </source>
</evidence>
<feature type="domain" description="CAT RNA-binding" evidence="1">
    <location>
        <begin position="3"/>
        <end position="27"/>
    </location>
</feature>
<dbReference type="Pfam" id="PF03123">
    <property type="entry name" value="CAT_RBD"/>
    <property type="match status" value="1"/>
</dbReference>
<dbReference type="Proteomes" id="UP000014303">
    <property type="component" value="Unassembled WGS sequence"/>
</dbReference>
<dbReference type="EMBL" id="ANJV01000588">
    <property type="protein sequence ID" value="EPC45253.1"/>
    <property type="molecule type" value="Genomic_DNA"/>
</dbReference>
<dbReference type="InterPro" id="IPR036650">
    <property type="entry name" value="CAT_RNA-bd_dom_sf"/>
</dbReference>
<sequence>MFRIKKVLNVNVVLAEQDGHEYIAFGK</sequence>
<protein>
    <submittedName>
        <fullName evidence="2">Transcription antiterminator LicT</fullName>
    </submittedName>
</protein>